<sequence length="82" mass="9611">MEGNVRYISEYLRGATKLIIPVYQRNYDWNQENCKRLVDDLVTLNVEQKQTHFFGSIVVKPGDYSQEIIIIDVNKGLLQYLC</sequence>
<dbReference type="PANTHER" id="PTHR35149">
    <property type="entry name" value="SLL5132 PROTEIN"/>
    <property type="match status" value="1"/>
</dbReference>
<name>A0ABV7N5N1_9STAP</name>
<protein>
    <submittedName>
        <fullName evidence="2">DUF262 domain-containing protein</fullName>
    </submittedName>
</protein>
<dbReference type="PANTHER" id="PTHR35149:SF2">
    <property type="entry name" value="DUF262 DOMAIN-CONTAINING PROTEIN"/>
    <property type="match status" value="1"/>
</dbReference>
<dbReference type="InterPro" id="IPR004919">
    <property type="entry name" value="GmrSD_N"/>
</dbReference>
<keyword evidence="3" id="KW-1185">Reference proteome</keyword>
<evidence type="ECO:0000259" key="1">
    <source>
        <dbReference type="Pfam" id="PF03235"/>
    </source>
</evidence>
<dbReference type="EMBL" id="JBHRVQ010000001">
    <property type="protein sequence ID" value="MFC3387905.1"/>
    <property type="molecule type" value="Genomic_DNA"/>
</dbReference>
<reference evidence="3" key="1">
    <citation type="journal article" date="2019" name="Int. J. Syst. Evol. Microbiol.">
        <title>The Global Catalogue of Microorganisms (GCM) 10K type strain sequencing project: providing services to taxonomists for standard genome sequencing and annotation.</title>
        <authorList>
            <consortium name="The Broad Institute Genomics Platform"/>
            <consortium name="The Broad Institute Genome Sequencing Center for Infectious Disease"/>
            <person name="Wu L."/>
            <person name="Ma J."/>
        </authorList>
    </citation>
    <scope>NUCLEOTIDE SEQUENCE [LARGE SCALE GENOMIC DNA]</scope>
    <source>
        <strain evidence="3">CCM 7756</strain>
    </source>
</reference>
<accession>A0ABV7N5N1</accession>
<feature type="domain" description="GmrSD restriction endonucleases N-terminal" evidence="1">
    <location>
        <begin position="9"/>
        <end position="72"/>
    </location>
</feature>
<proteinExistence type="predicted"/>
<evidence type="ECO:0000313" key="2">
    <source>
        <dbReference type="EMBL" id="MFC3387905.1"/>
    </source>
</evidence>
<gene>
    <name evidence="2" type="ORF">ACFOEO_04735</name>
</gene>
<organism evidence="2 3">
    <name type="scientific">Salinicoccus sesuvii</name>
    <dbReference type="NCBI Taxonomy" id="868281"/>
    <lineage>
        <taxon>Bacteria</taxon>
        <taxon>Bacillati</taxon>
        <taxon>Bacillota</taxon>
        <taxon>Bacilli</taxon>
        <taxon>Bacillales</taxon>
        <taxon>Staphylococcaceae</taxon>
        <taxon>Salinicoccus</taxon>
    </lineage>
</organism>
<comment type="caution">
    <text evidence="2">The sequence shown here is derived from an EMBL/GenBank/DDBJ whole genome shotgun (WGS) entry which is preliminary data.</text>
</comment>
<dbReference type="Proteomes" id="UP001595637">
    <property type="component" value="Unassembled WGS sequence"/>
</dbReference>
<dbReference type="Pfam" id="PF03235">
    <property type="entry name" value="GmrSD_N"/>
    <property type="match status" value="1"/>
</dbReference>
<evidence type="ECO:0000313" key="3">
    <source>
        <dbReference type="Proteomes" id="UP001595637"/>
    </source>
</evidence>
<dbReference type="RefSeq" id="WP_380652553.1">
    <property type="nucleotide sequence ID" value="NZ_JBHRVQ010000001.1"/>
</dbReference>